<protein>
    <recommendedName>
        <fullName evidence="2">protein-tyrosine sulfotransferase</fullName>
        <ecNumber evidence="2">2.8.2.20</ecNumber>
    </recommendedName>
</protein>
<sequence>MRRRALAAGWPPERPPRRIVDKMLRNLWLLGYVSLLLPRSCMLHVGRHPLDAALSAFQQPFGYAGLPWAWRLEHIGQQVRMTAALVEHWRRALPPGRLLTVHYEELVAYPEATARRLLAHCGLVWDPRVLSFHSAPRVVATASVAQVNITSRRGVPSPCSPAPASEPAAIAPEVAAYEAELAEAMQAAEAAQQRLDQEAAAAAAEAEAAAGVATRGAAPAAGHGGGGGATVATDGAAAGISAGTVRAAGSGERGRRHASDDEL</sequence>
<dbReference type="EMBL" id="LSYV01000048">
    <property type="protein sequence ID" value="KXZ46103.1"/>
    <property type="molecule type" value="Genomic_DNA"/>
</dbReference>
<evidence type="ECO:0000313" key="7">
    <source>
        <dbReference type="EMBL" id="KXZ46103.1"/>
    </source>
</evidence>
<dbReference type="SUPFAM" id="SSF52540">
    <property type="entry name" value="P-loop containing nucleoside triphosphate hydrolases"/>
    <property type="match status" value="1"/>
</dbReference>
<proteinExistence type="inferred from homology"/>
<dbReference type="OrthoDB" id="545675at2759"/>
<evidence type="ECO:0000313" key="8">
    <source>
        <dbReference type="Proteomes" id="UP000075714"/>
    </source>
</evidence>
<dbReference type="InterPro" id="IPR027417">
    <property type="entry name" value="P-loop_NTPase"/>
</dbReference>
<dbReference type="AlphaFoldDB" id="A0A150G8L3"/>
<organism evidence="7 8">
    <name type="scientific">Gonium pectorale</name>
    <name type="common">Green alga</name>
    <dbReference type="NCBI Taxonomy" id="33097"/>
    <lineage>
        <taxon>Eukaryota</taxon>
        <taxon>Viridiplantae</taxon>
        <taxon>Chlorophyta</taxon>
        <taxon>core chlorophytes</taxon>
        <taxon>Chlorophyceae</taxon>
        <taxon>CS clade</taxon>
        <taxon>Chlamydomonadales</taxon>
        <taxon>Volvocaceae</taxon>
        <taxon>Gonium</taxon>
    </lineage>
</organism>
<dbReference type="PANTHER" id="PTHR12788:SF10">
    <property type="entry name" value="PROTEIN-TYROSINE SULFOTRANSFERASE"/>
    <property type="match status" value="1"/>
</dbReference>
<feature type="coiled-coil region" evidence="5">
    <location>
        <begin position="174"/>
        <end position="207"/>
    </location>
</feature>
<accession>A0A150G8L3</accession>
<evidence type="ECO:0000256" key="2">
    <source>
        <dbReference type="ARBA" id="ARBA00013262"/>
    </source>
</evidence>
<dbReference type="PANTHER" id="PTHR12788">
    <property type="entry name" value="PROTEIN-TYROSINE SULFOTRANSFERASE 2"/>
    <property type="match status" value="1"/>
</dbReference>
<keyword evidence="3" id="KW-0808">Transferase</keyword>
<evidence type="ECO:0000256" key="6">
    <source>
        <dbReference type="SAM" id="MobiDB-lite"/>
    </source>
</evidence>
<dbReference type="Gene3D" id="3.40.50.300">
    <property type="entry name" value="P-loop containing nucleotide triphosphate hydrolases"/>
    <property type="match status" value="1"/>
</dbReference>
<dbReference type="Proteomes" id="UP000075714">
    <property type="component" value="Unassembled WGS sequence"/>
</dbReference>
<reference evidence="8" key="1">
    <citation type="journal article" date="2016" name="Nat. Commun.">
        <title>The Gonium pectorale genome demonstrates co-option of cell cycle regulation during the evolution of multicellularity.</title>
        <authorList>
            <person name="Hanschen E.R."/>
            <person name="Marriage T.N."/>
            <person name="Ferris P.J."/>
            <person name="Hamaji T."/>
            <person name="Toyoda A."/>
            <person name="Fujiyama A."/>
            <person name="Neme R."/>
            <person name="Noguchi H."/>
            <person name="Minakuchi Y."/>
            <person name="Suzuki M."/>
            <person name="Kawai-Toyooka H."/>
            <person name="Smith D.R."/>
            <person name="Sparks H."/>
            <person name="Anderson J."/>
            <person name="Bakaric R."/>
            <person name="Luria V."/>
            <person name="Karger A."/>
            <person name="Kirschner M.W."/>
            <person name="Durand P.M."/>
            <person name="Michod R.E."/>
            <person name="Nozaki H."/>
            <person name="Olson B.J."/>
        </authorList>
    </citation>
    <scope>NUCLEOTIDE SEQUENCE [LARGE SCALE GENOMIC DNA]</scope>
    <source>
        <strain evidence="8">NIES-2863</strain>
    </source>
</reference>
<keyword evidence="8" id="KW-1185">Reference proteome</keyword>
<comment type="catalytic activity">
    <reaction evidence="4">
        <text>L-tyrosyl-[protein] + 3'-phosphoadenylyl sulfate = O-sulfo-L-tyrosine-[protein] + adenosine 3',5'-bisphosphate + H(+)</text>
        <dbReference type="Rhea" id="RHEA:16801"/>
        <dbReference type="Rhea" id="RHEA-COMP:10136"/>
        <dbReference type="Rhea" id="RHEA-COMP:11688"/>
        <dbReference type="ChEBI" id="CHEBI:15378"/>
        <dbReference type="ChEBI" id="CHEBI:46858"/>
        <dbReference type="ChEBI" id="CHEBI:58339"/>
        <dbReference type="ChEBI" id="CHEBI:58343"/>
        <dbReference type="ChEBI" id="CHEBI:65286"/>
        <dbReference type="EC" id="2.8.2.20"/>
    </reaction>
</comment>
<name>A0A150G8L3_GONPE</name>
<evidence type="ECO:0000256" key="1">
    <source>
        <dbReference type="ARBA" id="ARBA00009988"/>
    </source>
</evidence>
<dbReference type="EC" id="2.8.2.20" evidence="2"/>
<feature type="region of interest" description="Disordered" evidence="6">
    <location>
        <begin position="243"/>
        <end position="263"/>
    </location>
</feature>
<dbReference type="Pfam" id="PF13469">
    <property type="entry name" value="Sulfotransfer_3"/>
    <property type="match status" value="1"/>
</dbReference>
<evidence type="ECO:0000256" key="3">
    <source>
        <dbReference type="ARBA" id="ARBA00022679"/>
    </source>
</evidence>
<evidence type="ECO:0000256" key="4">
    <source>
        <dbReference type="ARBA" id="ARBA00048460"/>
    </source>
</evidence>
<gene>
    <name evidence="7" type="ORF">GPECTOR_47g380</name>
</gene>
<evidence type="ECO:0000256" key="5">
    <source>
        <dbReference type="SAM" id="Coils"/>
    </source>
</evidence>
<dbReference type="STRING" id="33097.A0A150G8L3"/>
<dbReference type="GO" id="GO:0005794">
    <property type="term" value="C:Golgi apparatus"/>
    <property type="evidence" value="ECO:0007669"/>
    <property type="project" value="TreeGrafter"/>
</dbReference>
<comment type="similarity">
    <text evidence="1">Belongs to the protein sulfotransferase family.</text>
</comment>
<dbReference type="InterPro" id="IPR026634">
    <property type="entry name" value="TPST-like"/>
</dbReference>
<keyword evidence="5" id="KW-0175">Coiled coil</keyword>
<comment type="caution">
    <text evidence="7">The sequence shown here is derived from an EMBL/GenBank/DDBJ whole genome shotgun (WGS) entry which is preliminary data.</text>
</comment>
<dbReference type="GO" id="GO:0008476">
    <property type="term" value="F:protein-tyrosine sulfotransferase activity"/>
    <property type="evidence" value="ECO:0007669"/>
    <property type="project" value="UniProtKB-EC"/>
</dbReference>